<feature type="non-terminal residue" evidence="3">
    <location>
        <position position="1"/>
    </location>
</feature>
<evidence type="ECO:0000256" key="1">
    <source>
        <dbReference type="ARBA" id="ARBA00022676"/>
    </source>
</evidence>
<accession>A0A0F9APX1</accession>
<dbReference type="AlphaFoldDB" id="A0A0F9APX1"/>
<proteinExistence type="predicted"/>
<comment type="caution">
    <text evidence="3">The sequence shown here is derived from an EMBL/GenBank/DDBJ whole genome shotgun (WGS) entry which is preliminary data.</text>
</comment>
<organism evidence="3">
    <name type="scientific">marine sediment metagenome</name>
    <dbReference type="NCBI Taxonomy" id="412755"/>
    <lineage>
        <taxon>unclassified sequences</taxon>
        <taxon>metagenomes</taxon>
        <taxon>ecological metagenomes</taxon>
    </lineage>
</organism>
<dbReference type="Gene3D" id="2.115.10.20">
    <property type="entry name" value="Glycosyl hydrolase domain, family 43"/>
    <property type="match status" value="1"/>
</dbReference>
<name>A0A0F9APX1_9ZZZZ</name>
<dbReference type="InterPro" id="IPR023296">
    <property type="entry name" value="Glyco_hydro_beta-prop_sf"/>
</dbReference>
<sequence>PGNVLRLAVGHGPGEIVALLRVEKRDGTQSIRYAESDDGLKFEISDEPMLVPTDEPHLTYEEAIYDPRITRIEDTYYCTYASENRFGCQIGLSRSKDLKTWEKMELIAEPDNRNIVLFPEKINGLYCRLDRPFSGQQGGVWVSYSPDLVFWGIHRNIMESRRFAWDRGKIGPGAPPIRTDKGWLEIYHGTTPYCNGLVYRLGLVLLDLADPTKVLGRPKNYLLSPTEPYERIGDVPNVCFACAAIPTEDGRDVWIYYGGADQCLCLATARIDDLVEACLTWD</sequence>
<dbReference type="PANTHER" id="PTHR34106:SF1">
    <property type="entry name" value="1,4-BETA-MANNOSYL-N-ACETYLGLUCOSAMINE PHOSPHORYLASE"/>
    <property type="match status" value="1"/>
</dbReference>
<dbReference type="SUPFAM" id="SSF75005">
    <property type="entry name" value="Arabinanase/levansucrase/invertase"/>
    <property type="match status" value="1"/>
</dbReference>
<dbReference type="Pfam" id="PF04041">
    <property type="entry name" value="Glyco_hydro_130"/>
    <property type="match status" value="1"/>
</dbReference>
<evidence type="ECO:0000313" key="3">
    <source>
        <dbReference type="EMBL" id="KKL03667.1"/>
    </source>
</evidence>
<dbReference type="EMBL" id="LAZR01044838">
    <property type="protein sequence ID" value="KKL03667.1"/>
    <property type="molecule type" value="Genomic_DNA"/>
</dbReference>
<evidence type="ECO:0000256" key="2">
    <source>
        <dbReference type="ARBA" id="ARBA00022679"/>
    </source>
</evidence>
<evidence type="ECO:0008006" key="4">
    <source>
        <dbReference type="Google" id="ProtNLM"/>
    </source>
</evidence>
<dbReference type="PANTHER" id="PTHR34106">
    <property type="entry name" value="GLYCOSIDASE"/>
    <property type="match status" value="1"/>
</dbReference>
<keyword evidence="2" id="KW-0808">Transferase</keyword>
<keyword evidence="1" id="KW-0328">Glycosyltransferase</keyword>
<reference evidence="3" key="1">
    <citation type="journal article" date="2015" name="Nature">
        <title>Complex archaea that bridge the gap between prokaryotes and eukaryotes.</title>
        <authorList>
            <person name="Spang A."/>
            <person name="Saw J.H."/>
            <person name="Jorgensen S.L."/>
            <person name="Zaremba-Niedzwiedzka K."/>
            <person name="Martijn J."/>
            <person name="Lind A.E."/>
            <person name="van Eijk R."/>
            <person name="Schleper C."/>
            <person name="Guy L."/>
            <person name="Ettema T.J."/>
        </authorList>
    </citation>
    <scope>NUCLEOTIDE SEQUENCE</scope>
</reference>
<dbReference type="InterPro" id="IPR007184">
    <property type="entry name" value="Mannoside_phosphorylase"/>
</dbReference>
<dbReference type="CDD" id="cd08993">
    <property type="entry name" value="GH130"/>
    <property type="match status" value="1"/>
</dbReference>
<dbReference type="GO" id="GO:0016757">
    <property type="term" value="F:glycosyltransferase activity"/>
    <property type="evidence" value="ECO:0007669"/>
    <property type="project" value="UniProtKB-KW"/>
</dbReference>
<gene>
    <name evidence="3" type="ORF">LCGC14_2623820</name>
</gene>
<dbReference type="PIRSF" id="PIRSF016202">
    <property type="entry name" value="PH1107"/>
    <property type="match status" value="1"/>
</dbReference>
<protein>
    <recommendedName>
        <fullName evidence="4">Glycosidase</fullName>
    </recommendedName>
</protein>